<comment type="caution">
    <text evidence="2">The sequence shown here is derived from an EMBL/GenBank/DDBJ whole genome shotgun (WGS) entry which is preliminary data.</text>
</comment>
<dbReference type="PROSITE" id="PS50878">
    <property type="entry name" value="RT_POL"/>
    <property type="match status" value="1"/>
</dbReference>
<evidence type="ECO:0000313" key="3">
    <source>
        <dbReference type="Proteomes" id="UP000499080"/>
    </source>
</evidence>
<feature type="domain" description="Reverse transcriptase" evidence="1">
    <location>
        <begin position="1"/>
        <end position="148"/>
    </location>
</feature>
<evidence type="ECO:0000313" key="2">
    <source>
        <dbReference type="EMBL" id="GBM26526.1"/>
    </source>
</evidence>
<keyword evidence="3" id="KW-1185">Reference proteome</keyword>
<accession>A0A4Y2EE30</accession>
<organism evidence="2 3">
    <name type="scientific">Araneus ventricosus</name>
    <name type="common">Orbweaver spider</name>
    <name type="synonym">Epeira ventricosa</name>
    <dbReference type="NCBI Taxonomy" id="182803"/>
    <lineage>
        <taxon>Eukaryota</taxon>
        <taxon>Metazoa</taxon>
        <taxon>Ecdysozoa</taxon>
        <taxon>Arthropoda</taxon>
        <taxon>Chelicerata</taxon>
        <taxon>Arachnida</taxon>
        <taxon>Araneae</taxon>
        <taxon>Araneomorphae</taxon>
        <taxon>Entelegynae</taxon>
        <taxon>Araneoidea</taxon>
        <taxon>Araneidae</taxon>
        <taxon>Araneus</taxon>
    </lineage>
</organism>
<dbReference type="AlphaFoldDB" id="A0A4Y2EE30"/>
<sequence length="148" mass="17187">MNIVNKIKENREKGHCALISLDIKAAFDNLNRSVLFNILEFYSIKTFYRNFIFYFLLERIGVFKDDLLEIKKICYKGLLPQGSVISPNLWNLYMNQLLSINSDSYFIQAFAEDLVLVSGGRVRKELENNTNNALNIISDKLKELKLDL</sequence>
<dbReference type="InterPro" id="IPR000477">
    <property type="entry name" value="RT_dom"/>
</dbReference>
<gene>
    <name evidence="2" type="ORF">AVEN_245254_1</name>
</gene>
<dbReference type="Pfam" id="PF00078">
    <property type="entry name" value="RVT_1"/>
    <property type="match status" value="1"/>
</dbReference>
<dbReference type="OrthoDB" id="8068635at2759"/>
<dbReference type="Proteomes" id="UP000499080">
    <property type="component" value="Unassembled WGS sequence"/>
</dbReference>
<name>A0A4Y2EE30_ARAVE</name>
<dbReference type="EMBL" id="BGPR01000562">
    <property type="protein sequence ID" value="GBM26526.1"/>
    <property type="molecule type" value="Genomic_DNA"/>
</dbReference>
<proteinExistence type="predicted"/>
<protein>
    <recommendedName>
        <fullName evidence="1">Reverse transcriptase domain-containing protein</fullName>
    </recommendedName>
</protein>
<evidence type="ECO:0000259" key="1">
    <source>
        <dbReference type="PROSITE" id="PS50878"/>
    </source>
</evidence>
<reference evidence="2 3" key="1">
    <citation type="journal article" date="2019" name="Sci. Rep.">
        <title>Orb-weaving spider Araneus ventricosus genome elucidates the spidroin gene catalogue.</title>
        <authorList>
            <person name="Kono N."/>
            <person name="Nakamura H."/>
            <person name="Ohtoshi R."/>
            <person name="Moran D.A.P."/>
            <person name="Shinohara A."/>
            <person name="Yoshida Y."/>
            <person name="Fujiwara M."/>
            <person name="Mori M."/>
            <person name="Tomita M."/>
            <person name="Arakawa K."/>
        </authorList>
    </citation>
    <scope>NUCLEOTIDE SEQUENCE [LARGE SCALE GENOMIC DNA]</scope>
</reference>